<dbReference type="SUPFAM" id="SSF50494">
    <property type="entry name" value="Trypsin-like serine proteases"/>
    <property type="match status" value="1"/>
</dbReference>
<feature type="signal peptide" evidence="12">
    <location>
        <begin position="1"/>
        <end position="27"/>
    </location>
</feature>
<keyword evidence="4 12" id="KW-0732">Signal</keyword>
<evidence type="ECO:0000313" key="14">
    <source>
        <dbReference type="EMBL" id="CAD7081546.1"/>
    </source>
</evidence>
<dbReference type="InterPro" id="IPR001254">
    <property type="entry name" value="Trypsin_dom"/>
</dbReference>
<dbReference type="InterPro" id="IPR018114">
    <property type="entry name" value="TRYPSIN_HIS"/>
</dbReference>
<dbReference type="PRINTS" id="PR00722">
    <property type="entry name" value="CHYMOTRYPSIN"/>
</dbReference>
<protein>
    <recommendedName>
        <fullName evidence="9">Phenoloxidase-activating factor 2</fullName>
    </recommendedName>
    <alternativeName>
        <fullName evidence="10">Prophenoloxidase-activating factor II</fullName>
    </alternativeName>
</protein>
<evidence type="ECO:0000259" key="13">
    <source>
        <dbReference type="PROSITE" id="PS50240"/>
    </source>
</evidence>
<dbReference type="InterPro" id="IPR033116">
    <property type="entry name" value="TRYPSIN_SER"/>
</dbReference>
<proteinExistence type="inferred from homology"/>
<keyword evidence="3 11" id="KW-0645">Protease</keyword>
<evidence type="ECO:0000256" key="4">
    <source>
        <dbReference type="ARBA" id="ARBA00022729"/>
    </source>
</evidence>
<dbReference type="Proteomes" id="UP000594454">
    <property type="component" value="Chromosome 2"/>
</dbReference>
<dbReference type="PROSITE" id="PS50240">
    <property type="entry name" value="TRYPSIN_DOM"/>
    <property type="match status" value="1"/>
</dbReference>
<dbReference type="Gene3D" id="2.40.10.10">
    <property type="entry name" value="Trypsin-like serine proteases"/>
    <property type="match status" value="1"/>
</dbReference>
<comment type="subcellular location">
    <subcellularLocation>
        <location evidence="1">Secreted</location>
    </subcellularLocation>
</comment>
<evidence type="ECO:0000256" key="10">
    <source>
        <dbReference type="ARBA" id="ARBA00076468"/>
    </source>
</evidence>
<dbReference type="GO" id="GO:0004252">
    <property type="term" value="F:serine-type endopeptidase activity"/>
    <property type="evidence" value="ECO:0007669"/>
    <property type="project" value="InterPro"/>
</dbReference>
<evidence type="ECO:0000256" key="8">
    <source>
        <dbReference type="ARBA" id="ARBA00024195"/>
    </source>
</evidence>
<evidence type="ECO:0000256" key="12">
    <source>
        <dbReference type="SAM" id="SignalP"/>
    </source>
</evidence>
<dbReference type="OMA" id="VNLPVWK"/>
<evidence type="ECO:0000256" key="11">
    <source>
        <dbReference type="RuleBase" id="RU363034"/>
    </source>
</evidence>
<dbReference type="PROSITE" id="PS00134">
    <property type="entry name" value="TRYPSIN_HIS"/>
    <property type="match status" value="1"/>
</dbReference>
<dbReference type="FunFam" id="2.40.10.10:FF:000038">
    <property type="entry name" value="Serine protease"/>
    <property type="match status" value="1"/>
</dbReference>
<dbReference type="PANTHER" id="PTHR24264">
    <property type="entry name" value="TRYPSIN-RELATED"/>
    <property type="match status" value="1"/>
</dbReference>
<dbReference type="Pfam" id="PF00089">
    <property type="entry name" value="Trypsin"/>
    <property type="match status" value="1"/>
</dbReference>
<feature type="domain" description="Peptidase S1" evidence="13">
    <location>
        <begin position="162"/>
        <end position="395"/>
    </location>
</feature>
<dbReference type="CDD" id="cd00190">
    <property type="entry name" value="Tryp_SPc"/>
    <property type="match status" value="1"/>
</dbReference>
<reference evidence="14 15" key="1">
    <citation type="submission" date="2020-11" db="EMBL/GenBank/DDBJ databases">
        <authorList>
            <person name="Wallbank WR R."/>
            <person name="Pardo Diaz C."/>
            <person name="Kozak K."/>
            <person name="Martin S."/>
            <person name="Jiggins C."/>
            <person name="Moest M."/>
            <person name="Warren A I."/>
            <person name="Generalovic N T."/>
            <person name="Byers J.R.P. K."/>
            <person name="Montejo-Kovacevich G."/>
            <person name="Yen C E."/>
        </authorList>
    </citation>
    <scope>NUCLEOTIDE SEQUENCE [LARGE SCALE GENOMIC DNA]</scope>
</reference>
<organism evidence="14 15">
    <name type="scientific">Hermetia illucens</name>
    <name type="common">Black soldier fly</name>
    <dbReference type="NCBI Taxonomy" id="343691"/>
    <lineage>
        <taxon>Eukaryota</taxon>
        <taxon>Metazoa</taxon>
        <taxon>Ecdysozoa</taxon>
        <taxon>Arthropoda</taxon>
        <taxon>Hexapoda</taxon>
        <taxon>Insecta</taxon>
        <taxon>Pterygota</taxon>
        <taxon>Neoptera</taxon>
        <taxon>Endopterygota</taxon>
        <taxon>Diptera</taxon>
        <taxon>Brachycera</taxon>
        <taxon>Stratiomyomorpha</taxon>
        <taxon>Stratiomyidae</taxon>
        <taxon>Hermetiinae</taxon>
        <taxon>Hermetia</taxon>
    </lineage>
</organism>
<evidence type="ECO:0000256" key="6">
    <source>
        <dbReference type="ARBA" id="ARBA00022825"/>
    </source>
</evidence>
<evidence type="ECO:0000313" key="15">
    <source>
        <dbReference type="Proteomes" id="UP000594454"/>
    </source>
</evidence>
<dbReference type="GO" id="GO:0005615">
    <property type="term" value="C:extracellular space"/>
    <property type="evidence" value="ECO:0007669"/>
    <property type="project" value="TreeGrafter"/>
</dbReference>
<evidence type="ECO:0000256" key="7">
    <source>
        <dbReference type="ARBA" id="ARBA00023157"/>
    </source>
</evidence>
<dbReference type="PANTHER" id="PTHR24264:SF54">
    <property type="entry name" value="PEPTIDASE S1 DOMAIN-CONTAINING PROTEIN"/>
    <property type="match status" value="1"/>
</dbReference>
<dbReference type="SMART" id="SM00680">
    <property type="entry name" value="CLIP"/>
    <property type="match status" value="1"/>
</dbReference>
<feature type="chain" id="PRO_5031292915" description="Phenoloxidase-activating factor 2" evidence="12">
    <location>
        <begin position="28"/>
        <end position="396"/>
    </location>
</feature>
<evidence type="ECO:0000256" key="3">
    <source>
        <dbReference type="ARBA" id="ARBA00022670"/>
    </source>
</evidence>
<evidence type="ECO:0000256" key="9">
    <source>
        <dbReference type="ARBA" id="ARBA00068096"/>
    </source>
</evidence>
<dbReference type="SMART" id="SM00020">
    <property type="entry name" value="Tryp_SPc"/>
    <property type="match status" value="1"/>
</dbReference>
<keyword evidence="2" id="KW-0964">Secreted</keyword>
<keyword evidence="6 11" id="KW-0720">Serine protease</keyword>
<dbReference type="PROSITE" id="PS00135">
    <property type="entry name" value="TRYPSIN_SER"/>
    <property type="match status" value="1"/>
</dbReference>
<evidence type="ECO:0000256" key="1">
    <source>
        <dbReference type="ARBA" id="ARBA00004613"/>
    </source>
</evidence>
<dbReference type="InterPro" id="IPR009003">
    <property type="entry name" value="Peptidase_S1_PA"/>
</dbReference>
<evidence type="ECO:0000256" key="2">
    <source>
        <dbReference type="ARBA" id="ARBA00022525"/>
    </source>
</evidence>
<dbReference type="EMBL" id="LR899010">
    <property type="protein sequence ID" value="CAD7081546.1"/>
    <property type="molecule type" value="Genomic_DNA"/>
</dbReference>
<gene>
    <name evidence="14" type="ORF">HERILL_LOCUS4645</name>
</gene>
<evidence type="ECO:0000256" key="5">
    <source>
        <dbReference type="ARBA" id="ARBA00022801"/>
    </source>
</evidence>
<accession>A0A7R8YQ69</accession>
<sequence>MKSVQLISVPSLIFVCLIVLFTGEIDGAQVTSADEPQSESVNHHHQIKKRLVSLFNPPNKAYEACVTPTGAKGHCKHIKHCSLPDFSSNFLRIFSYLCIIESSAIGVCCPDNTVAQPGPKVETFFGAHEESTADLVTDDSGRIVNKPENRGCGLATKQFPKISGGRPAKPDEWPWMAAIMRRGYPNAYCGGALITDRHVLTAAHCTHQFDVADIYVRLGEYDFSEFNETRLRDFRAASIRQHIDFNPATYENDIAVIKLERPTIFNTYIWPVCMPPLGETWEGWIGIVTGWGTTFFGGPHSNVLMEVAVPIWNHERCKRAFVNRVSDEFLCAGSDEGGRDSCQGDSGGPLLVQLPNRRWVIVGIVSWGLRCGEKDHPGIYTRVNKYISWVVENSAF</sequence>
<dbReference type="InterPro" id="IPR022700">
    <property type="entry name" value="CLIP"/>
</dbReference>
<name>A0A7R8YQ69_HERIL</name>
<comment type="similarity">
    <text evidence="8">Belongs to the peptidase S1 family. CLIP subfamily.</text>
</comment>
<dbReference type="InterPro" id="IPR043504">
    <property type="entry name" value="Peptidase_S1_PA_chymotrypsin"/>
</dbReference>
<keyword evidence="15" id="KW-1185">Reference proteome</keyword>
<keyword evidence="7" id="KW-1015">Disulfide bond</keyword>
<dbReference type="AlphaFoldDB" id="A0A7R8YQ69"/>
<dbReference type="InterPro" id="IPR001314">
    <property type="entry name" value="Peptidase_S1A"/>
</dbReference>
<dbReference type="InterPro" id="IPR050127">
    <property type="entry name" value="Serine_Proteases_S1"/>
</dbReference>
<dbReference type="GO" id="GO:0006508">
    <property type="term" value="P:proteolysis"/>
    <property type="evidence" value="ECO:0007669"/>
    <property type="project" value="UniProtKB-KW"/>
</dbReference>
<dbReference type="OrthoDB" id="5918597at2759"/>
<keyword evidence="5 11" id="KW-0378">Hydrolase</keyword>
<dbReference type="InParanoid" id="A0A7R8YQ69"/>